<dbReference type="InterPro" id="IPR027417">
    <property type="entry name" value="P-loop_NTPase"/>
</dbReference>
<dbReference type="RefSeq" id="WP_134356292.1">
    <property type="nucleotide sequence ID" value="NZ_CP038033.1"/>
</dbReference>
<dbReference type="PROSITE" id="PS00676">
    <property type="entry name" value="SIGMA54_INTERACT_2"/>
    <property type="match status" value="1"/>
</dbReference>
<accession>A0A4P7BY05</accession>
<dbReference type="FunFam" id="3.40.50.300:FF:000006">
    <property type="entry name" value="DNA-binding transcriptional regulator NtrC"/>
    <property type="match status" value="1"/>
</dbReference>
<evidence type="ECO:0000256" key="4">
    <source>
        <dbReference type="ARBA" id="ARBA00023125"/>
    </source>
</evidence>
<organism evidence="9 10">
    <name type="scientific">Nitrosococcus wardiae</name>
    <dbReference type="NCBI Taxonomy" id="1814290"/>
    <lineage>
        <taxon>Bacteria</taxon>
        <taxon>Pseudomonadati</taxon>
        <taxon>Pseudomonadota</taxon>
        <taxon>Gammaproteobacteria</taxon>
        <taxon>Chromatiales</taxon>
        <taxon>Chromatiaceae</taxon>
        <taxon>Nitrosococcus</taxon>
    </lineage>
</organism>
<dbReference type="Gene3D" id="1.10.8.60">
    <property type="match status" value="1"/>
</dbReference>
<dbReference type="AlphaFoldDB" id="A0A4P7BY05"/>
<evidence type="ECO:0000256" key="5">
    <source>
        <dbReference type="ARBA" id="ARBA00023163"/>
    </source>
</evidence>
<keyword evidence="1" id="KW-0547">Nucleotide-binding</keyword>
<feature type="modified residue" description="4-aspartylphosphate" evidence="6">
    <location>
        <position position="55"/>
    </location>
</feature>
<name>A0A4P7BY05_9GAMM</name>
<dbReference type="InterPro" id="IPR011006">
    <property type="entry name" value="CheY-like_superfamily"/>
</dbReference>
<dbReference type="GO" id="GO:0043565">
    <property type="term" value="F:sequence-specific DNA binding"/>
    <property type="evidence" value="ECO:0007669"/>
    <property type="project" value="InterPro"/>
</dbReference>
<dbReference type="PROSITE" id="PS00675">
    <property type="entry name" value="SIGMA54_INTERACT_1"/>
    <property type="match status" value="1"/>
</dbReference>
<feature type="domain" description="Sigma-54 factor interaction" evidence="7">
    <location>
        <begin position="137"/>
        <end position="366"/>
    </location>
</feature>
<dbReference type="GO" id="GO:0000160">
    <property type="term" value="P:phosphorelay signal transduction system"/>
    <property type="evidence" value="ECO:0007669"/>
    <property type="project" value="InterPro"/>
</dbReference>
<dbReference type="InterPro" id="IPR002078">
    <property type="entry name" value="Sigma_54_int"/>
</dbReference>
<dbReference type="KEGG" id="nwr:E3U44_01215"/>
<evidence type="ECO:0000256" key="3">
    <source>
        <dbReference type="ARBA" id="ARBA00023015"/>
    </source>
</evidence>
<keyword evidence="3" id="KW-0805">Transcription regulation</keyword>
<dbReference type="Pfam" id="PF25601">
    <property type="entry name" value="AAA_lid_14"/>
    <property type="match status" value="1"/>
</dbReference>
<dbReference type="PROSITE" id="PS00688">
    <property type="entry name" value="SIGMA54_INTERACT_3"/>
    <property type="match status" value="1"/>
</dbReference>
<reference evidence="9 10" key="1">
    <citation type="submission" date="2019-03" db="EMBL/GenBank/DDBJ databases">
        <title>The genome sequence of Nitrosococcus wardiae strain D1FHST reveals the archetypal metabolic capacity of ammonia-oxidizing Gammaproteobacteria.</title>
        <authorList>
            <person name="Wang L."/>
            <person name="Lim C.K."/>
            <person name="Hanson T.E."/>
            <person name="Dang H."/>
            <person name="Klotz M.G."/>
        </authorList>
    </citation>
    <scope>NUCLEOTIDE SEQUENCE [LARGE SCALE GENOMIC DNA]</scope>
    <source>
        <strain evidence="9 10">D1FHS</strain>
    </source>
</reference>
<dbReference type="PANTHER" id="PTHR32071">
    <property type="entry name" value="TRANSCRIPTIONAL REGULATORY PROTEIN"/>
    <property type="match status" value="1"/>
</dbReference>
<dbReference type="SMART" id="SM00448">
    <property type="entry name" value="REC"/>
    <property type="match status" value="1"/>
</dbReference>
<dbReference type="InterPro" id="IPR058031">
    <property type="entry name" value="AAA_lid_NorR"/>
</dbReference>
<dbReference type="OrthoDB" id="9804019at2"/>
<dbReference type="Gene3D" id="3.40.50.2300">
    <property type="match status" value="1"/>
</dbReference>
<dbReference type="InterPro" id="IPR002197">
    <property type="entry name" value="HTH_Fis"/>
</dbReference>
<dbReference type="SMART" id="SM00382">
    <property type="entry name" value="AAA"/>
    <property type="match status" value="1"/>
</dbReference>
<evidence type="ECO:0000259" key="7">
    <source>
        <dbReference type="PROSITE" id="PS50045"/>
    </source>
</evidence>
<protein>
    <submittedName>
        <fullName evidence="9">Sigma-54-dependent Fis family transcriptional regulator</fullName>
    </submittedName>
</protein>
<dbReference type="Pfam" id="PF00072">
    <property type="entry name" value="Response_reg"/>
    <property type="match status" value="1"/>
</dbReference>
<keyword evidence="4" id="KW-0238">DNA-binding</keyword>
<dbReference type="Pfam" id="PF02954">
    <property type="entry name" value="HTH_8"/>
    <property type="match status" value="1"/>
</dbReference>
<feature type="domain" description="Response regulatory" evidence="8">
    <location>
        <begin position="6"/>
        <end position="120"/>
    </location>
</feature>
<dbReference type="InterPro" id="IPR001789">
    <property type="entry name" value="Sig_transdc_resp-reg_receiver"/>
</dbReference>
<dbReference type="Proteomes" id="UP000294325">
    <property type="component" value="Chromosome"/>
</dbReference>
<dbReference type="InterPro" id="IPR025943">
    <property type="entry name" value="Sigma_54_int_dom_ATP-bd_2"/>
</dbReference>
<dbReference type="InterPro" id="IPR003593">
    <property type="entry name" value="AAA+_ATPase"/>
</dbReference>
<dbReference type="InterPro" id="IPR025662">
    <property type="entry name" value="Sigma_54_int_dom_ATP-bd_1"/>
</dbReference>
<dbReference type="EMBL" id="CP038033">
    <property type="protein sequence ID" value="QBQ53276.1"/>
    <property type="molecule type" value="Genomic_DNA"/>
</dbReference>
<evidence type="ECO:0000256" key="6">
    <source>
        <dbReference type="PROSITE-ProRule" id="PRU00169"/>
    </source>
</evidence>
<evidence type="ECO:0000256" key="1">
    <source>
        <dbReference type="ARBA" id="ARBA00022741"/>
    </source>
</evidence>
<dbReference type="GO" id="GO:0005524">
    <property type="term" value="F:ATP binding"/>
    <property type="evidence" value="ECO:0007669"/>
    <property type="project" value="UniProtKB-KW"/>
</dbReference>
<dbReference type="GO" id="GO:0006355">
    <property type="term" value="P:regulation of DNA-templated transcription"/>
    <property type="evidence" value="ECO:0007669"/>
    <property type="project" value="InterPro"/>
</dbReference>
<keyword evidence="2" id="KW-0067">ATP-binding</keyword>
<dbReference type="CDD" id="cd00009">
    <property type="entry name" value="AAA"/>
    <property type="match status" value="1"/>
</dbReference>
<dbReference type="Pfam" id="PF00158">
    <property type="entry name" value="Sigma54_activat"/>
    <property type="match status" value="1"/>
</dbReference>
<dbReference type="InterPro" id="IPR025944">
    <property type="entry name" value="Sigma_54_int_dom_CS"/>
</dbReference>
<dbReference type="Gene3D" id="1.10.10.60">
    <property type="entry name" value="Homeodomain-like"/>
    <property type="match status" value="1"/>
</dbReference>
<dbReference type="PANTHER" id="PTHR32071:SF100">
    <property type="entry name" value="RESPONSE REGULATOR PROTEIN PILR"/>
    <property type="match status" value="1"/>
</dbReference>
<dbReference type="SUPFAM" id="SSF52540">
    <property type="entry name" value="P-loop containing nucleoside triphosphate hydrolases"/>
    <property type="match status" value="1"/>
</dbReference>
<evidence type="ECO:0000256" key="2">
    <source>
        <dbReference type="ARBA" id="ARBA00022840"/>
    </source>
</evidence>
<dbReference type="SUPFAM" id="SSF52172">
    <property type="entry name" value="CheY-like"/>
    <property type="match status" value="1"/>
</dbReference>
<evidence type="ECO:0000313" key="9">
    <source>
        <dbReference type="EMBL" id="QBQ53276.1"/>
    </source>
</evidence>
<proteinExistence type="predicted"/>
<keyword evidence="6" id="KW-0597">Phosphoprotein</keyword>
<sequence length="444" mass="49107">MKECPLALLVDDEPDILELLELTLAPMGVACQKAVNLAEARQYLQQHSFDLCLTDMRLPDGDGIELVRLIGQHYPETPVAVITAHGSVETAVDALKSGAFDFISKPVDLQALRNLTHAALRLPLRYPQKERRTRYRLLGESAAMRAVRSKIAKLARSQAPVYISGESGTGKELVARLIHEQGPRLEAPFVPVNCGAIPNELMESEFFGHKKGSFTGATHDKRGLFQAANGGTLFLDEVADLPLPMQVKLLRAIQEKNVRPIGSEKEIFVDVRILCATHKDLAALVKEGSFRQDLFYRLNVIELPVPPLRQRASDIPQLAEHILSKLAGINQITCPKLTPDALEALQVYPFPGNVRELENILERAMTLCESEIIAAKDLHLPKAEPPSAPTSLPVGSLEECLEGVERQAILQALEQTHYNKTAAAKLLGITFRALRYRLKKLELE</sequence>
<dbReference type="SUPFAM" id="SSF46689">
    <property type="entry name" value="Homeodomain-like"/>
    <property type="match status" value="1"/>
</dbReference>
<gene>
    <name evidence="9" type="ORF">E3U44_01215</name>
</gene>
<keyword evidence="5" id="KW-0804">Transcription</keyword>
<evidence type="ECO:0000313" key="10">
    <source>
        <dbReference type="Proteomes" id="UP000294325"/>
    </source>
</evidence>
<dbReference type="PROSITE" id="PS50045">
    <property type="entry name" value="SIGMA54_INTERACT_4"/>
    <property type="match status" value="1"/>
</dbReference>
<dbReference type="Gene3D" id="3.40.50.300">
    <property type="entry name" value="P-loop containing nucleotide triphosphate hydrolases"/>
    <property type="match status" value="1"/>
</dbReference>
<evidence type="ECO:0000259" key="8">
    <source>
        <dbReference type="PROSITE" id="PS50110"/>
    </source>
</evidence>
<dbReference type="InterPro" id="IPR009057">
    <property type="entry name" value="Homeodomain-like_sf"/>
</dbReference>
<dbReference type="PROSITE" id="PS50110">
    <property type="entry name" value="RESPONSE_REGULATORY"/>
    <property type="match status" value="1"/>
</dbReference>
<keyword evidence="10" id="KW-1185">Reference proteome</keyword>
<dbReference type="PRINTS" id="PR01590">
    <property type="entry name" value="HTHFIS"/>
</dbReference>